<organism evidence="3">
    <name type="scientific">Helicotheca tamesis</name>
    <dbReference type="NCBI Taxonomy" id="374047"/>
    <lineage>
        <taxon>Eukaryota</taxon>
        <taxon>Sar</taxon>
        <taxon>Stramenopiles</taxon>
        <taxon>Ochrophyta</taxon>
        <taxon>Bacillariophyta</taxon>
        <taxon>Mediophyceae</taxon>
        <taxon>Lithodesmiophycidae</taxon>
        <taxon>Lithodesmiales</taxon>
        <taxon>Lithodesmiaceae</taxon>
        <taxon>Helicotheca</taxon>
    </lineage>
</organism>
<dbReference type="Pfam" id="PF13812">
    <property type="entry name" value="PPR_3"/>
    <property type="match status" value="1"/>
</dbReference>
<feature type="compositionally biased region" description="Basic residues" evidence="2">
    <location>
        <begin position="211"/>
        <end position="220"/>
    </location>
</feature>
<dbReference type="PANTHER" id="PTHR47942:SF63">
    <property type="entry name" value="PENTATRICOPEPTIDE REPEAT-CONTAINING PROTEIN"/>
    <property type="match status" value="1"/>
</dbReference>
<dbReference type="InterPro" id="IPR051222">
    <property type="entry name" value="PPR/CCM1_RNA-binding"/>
</dbReference>
<feature type="region of interest" description="Disordered" evidence="2">
    <location>
        <begin position="191"/>
        <end position="220"/>
    </location>
</feature>
<keyword evidence="1" id="KW-0677">Repeat</keyword>
<evidence type="ECO:0000256" key="1">
    <source>
        <dbReference type="ARBA" id="ARBA00022737"/>
    </source>
</evidence>
<evidence type="ECO:0000313" key="3">
    <source>
        <dbReference type="EMBL" id="CAD9496574.1"/>
    </source>
</evidence>
<evidence type="ECO:0008006" key="4">
    <source>
        <dbReference type="Google" id="ProtNLM"/>
    </source>
</evidence>
<reference evidence="3" key="1">
    <citation type="submission" date="2021-01" db="EMBL/GenBank/DDBJ databases">
        <authorList>
            <person name="Corre E."/>
            <person name="Pelletier E."/>
            <person name="Niang G."/>
            <person name="Scheremetjew M."/>
            <person name="Finn R."/>
            <person name="Kale V."/>
            <person name="Holt S."/>
            <person name="Cochrane G."/>
            <person name="Meng A."/>
            <person name="Brown T."/>
            <person name="Cohen L."/>
        </authorList>
    </citation>
    <scope>NUCLEOTIDE SEQUENCE</scope>
    <source>
        <strain evidence="3">CCMP826</strain>
    </source>
</reference>
<dbReference type="EMBL" id="HBGV01011013">
    <property type="protein sequence ID" value="CAD9496574.1"/>
    <property type="molecule type" value="Transcribed_RNA"/>
</dbReference>
<dbReference type="PANTHER" id="PTHR47942">
    <property type="entry name" value="TETRATRICOPEPTIDE REPEAT (TPR)-LIKE SUPERFAMILY PROTEIN-RELATED"/>
    <property type="match status" value="1"/>
</dbReference>
<gene>
    <name evidence="3" type="ORF">HTAM1171_LOCUS6775</name>
</gene>
<dbReference type="InterPro" id="IPR002885">
    <property type="entry name" value="PPR_rpt"/>
</dbReference>
<evidence type="ECO:0000256" key="2">
    <source>
        <dbReference type="SAM" id="MobiDB-lite"/>
    </source>
</evidence>
<accession>A0A7S2HPY4</accession>
<proteinExistence type="predicted"/>
<dbReference type="Gene3D" id="1.25.40.10">
    <property type="entry name" value="Tetratricopeptide repeat domain"/>
    <property type="match status" value="1"/>
</dbReference>
<sequence>MYEAGNEDVKPDGFAYNTVIKAVAQSQNEGKAQKALRILRQMDKLYQAGNKETRPCEFTYTTVLNSCAFSFTVGDQLTKRKALDTAIFTLEELQESQYCSPNHVTYGMFLKACATLMAADDERRRIVVEPVFLQCCRDGQVGALVLSQLRDAAPADLYEKLLDDIGVQLGDRVTINDIPVEWRCNVQEKKRPWQSRSVGSHGKGGNGRSEARRRQKNLHP</sequence>
<name>A0A7S2HPY4_9STRA</name>
<dbReference type="AlphaFoldDB" id="A0A7S2HPY4"/>
<protein>
    <recommendedName>
        <fullName evidence="4">Pentacotripeptide-repeat region of PRORP domain-containing protein</fullName>
    </recommendedName>
</protein>
<dbReference type="InterPro" id="IPR011990">
    <property type="entry name" value="TPR-like_helical_dom_sf"/>
</dbReference>